<dbReference type="PANTHER" id="PTHR12436:SF38">
    <property type="entry name" value="SAC3 DOMAIN-CONTAINING PROTEIN 1"/>
    <property type="match status" value="1"/>
</dbReference>
<feature type="region of interest" description="Disordered" evidence="1">
    <location>
        <begin position="113"/>
        <end position="156"/>
    </location>
</feature>
<dbReference type="Gene3D" id="1.25.40.990">
    <property type="match status" value="1"/>
</dbReference>
<feature type="domain" description="SAC3/GANP/THP3 conserved" evidence="2">
    <location>
        <begin position="105"/>
        <end position="400"/>
    </location>
</feature>
<dbReference type="Gene3D" id="3.30.420.10">
    <property type="entry name" value="Ribonuclease H-like superfamily/Ribonuclease H"/>
    <property type="match status" value="1"/>
</dbReference>
<sequence length="460" mass="52067">MKTKHPPSNRKKGIYISRQFEGYGAHVAIYYELKIKVHMRHPKNLDNLEKICMEEWAKITPETCAGLIRSYKRRLLAVIANKDYSKLQGNIMDSPSPPVGVCLDMCPERERQERESQGRLHQYEIQRSQRAGKDPRGRGRPTADPEKTVKEYSRPAAGKELSCPMDLRPPATLAKTVQYLLMGVCSSVNFRDLSSLAKAYTFVFDRLRAVRQDLIVQRIRGPEGALVLEGSLGFLLCAPYLVTDLPLADYDEVLHSTQVRESFAELIECYKCSGEFPRQAEFQSLLLLYNLGSMDTIHRALQLPCALRQSPHVQLAISINNAYLENNWVRLFRLVNQLNCLQACAFYRHLPGSRHKALCALIHGYSSRNCRFPLNLLTRLIALDSPSLASEMCVKRGQTVTAGERPSVLFLKTALNDVKPERPGREINLVEKKKGEASWAEVMIGEERVIKDGAQSHQTS</sequence>
<reference evidence="3" key="1">
    <citation type="submission" date="2023-07" db="EMBL/GenBank/DDBJ databases">
        <authorList>
            <person name="Stuckert A."/>
        </authorList>
    </citation>
    <scope>NUCLEOTIDE SEQUENCE</scope>
</reference>
<name>A0ABN9KPM4_9NEOB</name>
<accession>A0ABN9KPM4</accession>
<feature type="compositionally biased region" description="Basic and acidic residues" evidence="1">
    <location>
        <begin position="131"/>
        <end position="153"/>
    </location>
</feature>
<evidence type="ECO:0000313" key="4">
    <source>
        <dbReference type="Proteomes" id="UP001176940"/>
    </source>
</evidence>
<dbReference type="InterPro" id="IPR005062">
    <property type="entry name" value="SAC3/GANP/THP3_conserved"/>
</dbReference>
<gene>
    <name evidence="3" type="ORF">RIMI_LOCUS858185</name>
</gene>
<proteinExistence type="predicted"/>
<organism evidence="3 4">
    <name type="scientific">Ranitomeya imitator</name>
    <name type="common">mimic poison frog</name>
    <dbReference type="NCBI Taxonomy" id="111125"/>
    <lineage>
        <taxon>Eukaryota</taxon>
        <taxon>Metazoa</taxon>
        <taxon>Chordata</taxon>
        <taxon>Craniata</taxon>
        <taxon>Vertebrata</taxon>
        <taxon>Euteleostomi</taxon>
        <taxon>Amphibia</taxon>
        <taxon>Batrachia</taxon>
        <taxon>Anura</taxon>
        <taxon>Neobatrachia</taxon>
        <taxon>Hyloidea</taxon>
        <taxon>Dendrobatidae</taxon>
        <taxon>Dendrobatinae</taxon>
        <taxon>Ranitomeya</taxon>
    </lineage>
</organism>
<feature type="compositionally biased region" description="Basic and acidic residues" evidence="1">
    <location>
        <begin position="113"/>
        <end position="124"/>
    </location>
</feature>
<dbReference type="PANTHER" id="PTHR12436">
    <property type="entry name" value="80 KDA MCM3-ASSOCIATED PROTEIN"/>
    <property type="match status" value="1"/>
</dbReference>
<evidence type="ECO:0000259" key="2">
    <source>
        <dbReference type="Pfam" id="PF03399"/>
    </source>
</evidence>
<dbReference type="InterPro" id="IPR045107">
    <property type="entry name" value="SAC3/GANP/THP3"/>
</dbReference>
<protein>
    <recommendedName>
        <fullName evidence="2">SAC3/GANP/THP3 conserved domain-containing protein</fullName>
    </recommendedName>
</protein>
<dbReference type="Pfam" id="PF03399">
    <property type="entry name" value="SAC3_GANP"/>
    <property type="match status" value="1"/>
</dbReference>
<comment type="caution">
    <text evidence="3">The sequence shown here is derived from an EMBL/GenBank/DDBJ whole genome shotgun (WGS) entry which is preliminary data.</text>
</comment>
<dbReference type="InterPro" id="IPR036397">
    <property type="entry name" value="RNaseH_sf"/>
</dbReference>
<dbReference type="EMBL" id="CAUEEQ010001080">
    <property type="protein sequence ID" value="CAJ0918723.1"/>
    <property type="molecule type" value="Genomic_DNA"/>
</dbReference>
<evidence type="ECO:0000256" key="1">
    <source>
        <dbReference type="SAM" id="MobiDB-lite"/>
    </source>
</evidence>
<keyword evidence="4" id="KW-1185">Reference proteome</keyword>
<evidence type="ECO:0000313" key="3">
    <source>
        <dbReference type="EMBL" id="CAJ0918723.1"/>
    </source>
</evidence>
<dbReference type="Proteomes" id="UP001176940">
    <property type="component" value="Unassembled WGS sequence"/>
</dbReference>